<dbReference type="Gene3D" id="3.50.30.80">
    <property type="entry name" value="IlvD/EDD C-terminal domain-like"/>
    <property type="match status" value="1"/>
</dbReference>
<dbReference type="UniPathway" id="UPA00049">
    <property type="reaction ID" value="UER00061"/>
</dbReference>
<evidence type="ECO:0000256" key="2">
    <source>
        <dbReference type="ARBA" id="ARBA00006486"/>
    </source>
</evidence>
<dbReference type="NCBIfam" id="NF002068">
    <property type="entry name" value="PRK00911.1"/>
    <property type="match status" value="1"/>
</dbReference>
<evidence type="ECO:0000256" key="12">
    <source>
        <dbReference type="ARBA" id="ARBA00029436"/>
    </source>
</evidence>
<dbReference type="GO" id="GO:0005829">
    <property type="term" value="C:cytosol"/>
    <property type="evidence" value="ECO:0007669"/>
    <property type="project" value="TreeGrafter"/>
</dbReference>
<dbReference type="HAMAP" id="MF_00012">
    <property type="entry name" value="IlvD"/>
    <property type="match status" value="1"/>
</dbReference>
<gene>
    <name evidence="15 18" type="primary">ilvD</name>
    <name evidence="18" type="ORF">ENS19_04070</name>
</gene>
<feature type="binding site" evidence="15">
    <location>
        <position position="78"/>
    </location>
    <ligand>
        <name>Mg(2+)</name>
        <dbReference type="ChEBI" id="CHEBI:18420"/>
    </ligand>
</feature>
<feature type="binding site" evidence="15">
    <location>
        <position position="120"/>
    </location>
    <ligand>
        <name>Mg(2+)</name>
        <dbReference type="ChEBI" id="CHEBI:18420"/>
    </ligand>
</feature>
<comment type="cofactor">
    <cofactor evidence="15">
        <name>[2Fe-2S] cluster</name>
        <dbReference type="ChEBI" id="CHEBI:190135"/>
    </cofactor>
    <text evidence="15">Binds 1 [2Fe-2S] cluster per subunit. This cluster acts as a Lewis acid cofactor.</text>
</comment>
<dbReference type="GO" id="GO:0009097">
    <property type="term" value="P:isoleucine biosynthetic process"/>
    <property type="evidence" value="ECO:0007669"/>
    <property type="project" value="UniProtKB-UniRule"/>
</dbReference>
<comment type="catalytic activity">
    <reaction evidence="11">
        <text>(2R)-2,3-dihydroxy-3-methylbutanoate = 3-methyl-2-oxobutanoate + H2O</text>
        <dbReference type="Rhea" id="RHEA:24809"/>
        <dbReference type="ChEBI" id="CHEBI:11851"/>
        <dbReference type="ChEBI" id="CHEBI:15377"/>
        <dbReference type="ChEBI" id="CHEBI:49072"/>
        <dbReference type="EC" id="4.2.1.9"/>
    </reaction>
    <physiologicalReaction direction="left-to-right" evidence="11">
        <dbReference type="Rhea" id="RHEA:24810"/>
    </physiologicalReaction>
</comment>
<protein>
    <recommendedName>
        <fullName evidence="14 15">Dihydroxy-acid dehydratase</fullName>
        <shortName evidence="15">DAD</shortName>
        <ecNumber evidence="14 15">4.2.1.9</ecNumber>
    </recommendedName>
</protein>
<proteinExistence type="inferred from homology"/>
<keyword evidence="7 15" id="KW-0408">Iron</keyword>
<keyword evidence="4 15" id="KW-0001">2Fe-2S</keyword>
<comment type="similarity">
    <text evidence="2 15">Belongs to the IlvD/Edd family.</text>
</comment>
<feature type="active site" description="Proton acceptor" evidence="15">
    <location>
        <position position="465"/>
    </location>
</feature>
<dbReference type="PROSITE" id="PS00886">
    <property type="entry name" value="ILVD_EDD_1"/>
    <property type="match status" value="1"/>
</dbReference>
<evidence type="ECO:0000256" key="11">
    <source>
        <dbReference type="ARBA" id="ARBA00029304"/>
    </source>
</evidence>
<comment type="pathway">
    <text evidence="12 15">Amino-acid biosynthesis; L-valine biosynthesis; L-valine from pyruvate: step 3/4.</text>
</comment>
<keyword evidence="9 15" id="KW-0456">Lyase</keyword>
<dbReference type="NCBIfam" id="TIGR00110">
    <property type="entry name" value="ilvD"/>
    <property type="match status" value="1"/>
</dbReference>
<comment type="caution">
    <text evidence="15">Lacks conserved residue(s) required for the propagation of feature annotation.</text>
</comment>
<dbReference type="PROSITE" id="PS00887">
    <property type="entry name" value="ILVD_EDD_2"/>
    <property type="match status" value="1"/>
</dbReference>
<dbReference type="GO" id="GO:0051537">
    <property type="term" value="F:2 iron, 2 sulfur cluster binding"/>
    <property type="evidence" value="ECO:0007669"/>
    <property type="project" value="UniProtKB-UniRule"/>
</dbReference>
<reference evidence="18" key="1">
    <citation type="journal article" date="2020" name="mSystems">
        <title>Genome- and Community-Level Interaction Insights into Carbon Utilization and Element Cycling Functions of Hydrothermarchaeota in Hydrothermal Sediment.</title>
        <authorList>
            <person name="Zhou Z."/>
            <person name="Liu Y."/>
            <person name="Xu W."/>
            <person name="Pan J."/>
            <person name="Luo Z.H."/>
            <person name="Li M."/>
        </authorList>
    </citation>
    <scope>NUCLEOTIDE SEQUENCE [LARGE SCALE GENOMIC DNA]</scope>
    <source>
        <strain evidence="18">SpSt-468</strain>
    </source>
</reference>
<organism evidence="18">
    <name type="scientific">Candidatus Methanomethylicus mesodigestus</name>
    <dbReference type="NCBI Taxonomy" id="1867258"/>
    <lineage>
        <taxon>Archaea</taxon>
        <taxon>Thermoproteota</taxon>
        <taxon>Methanosuratincolia</taxon>
        <taxon>Candidatus Methanomethylicales</taxon>
        <taxon>Candidatus Methanomethylicaceae</taxon>
        <taxon>Candidatus Methanomethylicus</taxon>
    </lineage>
</organism>
<evidence type="ECO:0000256" key="4">
    <source>
        <dbReference type="ARBA" id="ARBA00022714"/>
    </source>
</evidence>
<comment type="subunit">
    <text evidence="15">Homodimer.</text>
</comment>
<dbReference type="InterPro" id="IPR004404">
    <property type="entry name" value="DihydroxyA_deHydtase"/>
</dbReference>
<evidence type="ECO:0000256" key="10">
    <source>
        <dbReference type="ARBA" id="ARBA00023304"/>
    </source>
</evidence>
<evidence type="ECO:0000256" key="14">
    <source>
        <dbReference type="ARBA" id="ARBA00029490"/>
    </source>
</evidence>
<dbReference type="GO" id="GO:0004160">
    <property type="term" value="F:dihydroxy-acid dehydratase activity"/>
    <property type="evidence" value="ECO:0007669"/>
    <property type="project" value="UniProtKB-UniRule"/>
</dbReference>
<keyword evidence="5 15" id="KW-0479">Metal-binding</keyword>
<dbReference type="InterPro" id="IPR056740">
    <property type="entry name" value="ILV_EDD_C"/>
</dbReference>
<dbReference type="InterPro" id="IPR000581">
    <property type="entry name" value="ILV_EDD_N"/>
</dbReference>
<evidence type="ECO:0000313" key="18">
    <source>
        <dbReference type="EMBL" id="HFK20439.1"/>
    </source>
</evidence>
<feature type="binding site" evidence="15">
    <location>
        <position position="439"/>
    </location>
    <ligand>
        <name>Mg(2+)</name>
        <dbReference type="ChEBI" id="CHEBI:18420"/>
    </ligand>
</feature>
<dbReference type="EC" id="4.2.1.9" evidence="14 15"/>
<dbReference type="FunFam" id="3.50.30.80:FF:000001">
    <property type="entry name" value="Dihydroxy-acid dehydratase"/>
    <property type="match status" value="1"/>
</dbReference>
<evidence type="ECO:0000259" key="17">
    <source>
        <dbReference type="Pfam" id="PF24877"/>
    </source>
</evidence>
<keyword evidence="10 15" id="KW-0100">Branched-chain amino acid biosynthesis</keyword>
<dbReference type="GO" id="GO:0000287">
    <property type="term" value="F:magnesium ion binding"/>
    <property type="evidence" value="ECO:0007669"/>
    <property type="project" value="UniProtKB-UniRule"/>
</dbReference>
<feature type="domain" description="Dihydroxy-acid/6-phosphogluconate dehydratase C-terminal" evidence="17">
    <location>
        <begin position="358"/>
        <end position="546"/>
    </location>
</feature>
<evidence type="ECO:0000256" key="8">
    <source>
        <dbReference type="ARBA" id="ARBA00023014"/>
    </source>
</evidence>
<comment type="catalytic activity">
    <reaction evidence="15">
        <text>(2R,3R)-2,3-dihydroxy-3-methylpentanoate = (S)-3-methyl-2-oxopentanoate + H2O</text>
        <dbReference type="Rhea" id="RHEA:27694"/>
        <dbReference type="ChEBI" id="CHEBI:15377"/>
        <dbReference type="ChEBI" id="CHEBI:35146"/>
        <dbReference type="ChEBI" id="CHEBI:49258"/>
        <dbReference type="EC" id="4.2.1.9"/>
    </reaction>
</comment>
<dbReference type="EMBL" id="DSTX01000005">
    <property type="protein sequence ID" value="HFK20439.1"/>
    <property type="molecule type" value="Genomic_DNA"/>
</dbReference>
<dbReference type="Pfam" id="PF00920">
    <property type="entry name" value="ILVD_EDD_N"/>
    <property type="match status" value="1"/>
</dbReference>
<keyword evidence="3 15" id="KW-0028">Amino-acid biosynthesis</keyword>
<dbReference type="InterPro" id="IPR020558">
    <property type="entry name" value="DiOHA_6PGluconate_deHydtase_CS"/>
</dbReference>
<keyword evidence="6 15" id="KW-0460">Magnesium</keyword>
<evidence type="ECO:0000256" key="9">
    <source>
        <dbReference type="ARBA" id="ARBA00023239"/>
    </source>
</evidence>
<feature type="modified residue" description="N6-carboxylysine" evidence="15">
    <location>
        <position position="121"/>
    </location>
</feature>
<comment type="pathway">
    <text evidence="13 15">Amino-acid biosynthesis; L-isoleucine biosynthesis; L-isoleucine from 2-oxobutanoate: step 3/4.</text>
</comment>
<dbReference type="SUPFAM" id="SSF143975">
    <property type="entry name" value="IlvD/EDD N-terminal domain-like"/>
    <property type="match status" value="1"/>
</dbReference>
<evidence type="ECO:0000256" key="6">
    <source>
        <dbReference type="ARBA" id="ARBA00022842"/>
    </source>
</evidence>
<accession>A0A7C3J2A1</accession>
<evidence type="ECO:0000256" key="1">
    <source>
        <dbReference type="ARBA" id="ARBA00001946"/>
    </source>
</evidence>
<sequence length="549" mass="58167">MGSNVVTKGVQRVPHRALFKALGLTDEELDRPIIGVANSWNEIIPGHIHLDRVGDAVKAGVRMAGGTPLEFNTIGICDGIAMGHEGMRSPLVSREIIADSIEVVGNAYSFDGMVFVTSCDKIEPGMVMGALRLNIPSIFITGGPMMCGLRRGKRLTLDKTFESVGAFLNGKMSEDELKEVEEFSCPGAGSCAGMYTANTMACMIEALGLSLPGSGTIPAVDARRIRLAKHTGMKIMELVNRSIRPKDIITADSIRNAIAVDVTMGGSSNAILHLMAIANESGIDLDLEVFDEISRKVPQLVGMMPGGDVAVEDLDRAGGVQALMKRLREGGHINTEVITVTGKTVGENVVNAEAIGTTIRKLSDPIRPCGTLAILKGNLAPDGAVIKTAGLKMTHYAGNAVVFDCEEEGVKAASEGRIKKGQVVVIRYEGPKGGPGMREMLQLTSMLVGIGLGEDVALVTDGRFSGATHGMMIGHVSPEAAVGGPIAAVKDGDKITIDIEKRSIKVEISDGEIAKRLSKWREPAPKYSRGAFYKYSKMVTSASTGAVLR</sequence>
<comment type="function">
    <text evidence="15">Functions in the biosynthesis of branched-chain amino acids. Catalyzes the dehydration of (2R,3R)-2,3-dihydroxy-3-methylpentanoate (2,3-dihydroxy-3-methylvalerate) into 2-oxo-3-methylpentanoate (2-oxo-3-methylvalerate) and of (2R)-2,3-dihydroxy-3-methylbutanoate (2,3-dihydroxyisovalerate) into 2-oxo-3-methylbutanoate (2-oxoisovalerate), the penultimate precursor to L-isoleucine and L-valine, respectively.</text>
</comment>
<dbReference type="InterPro" id="IPR042096">
    <property type="entry name" value="Dihydro-acid_dehy_C"/>
</dbReference>
<dbReference type="UniPathway" id="UPA00047">
    <property type="reaction ID" value="UER00057"/>
</dbReference>
<evidence type="ECO:0000256" key="7">
    <source>
        <dbReference type="ARBA" id="ARBA00023004"/>
    </source>
</evidence>
<keyword evidence="8 15" id="KW-0411">Iron-sulfur</keyword>
<evidence type="ECO:0000259" key="16">
    <source>
        <dbReference type="Pfam" id="PF00920"/>
    </source>
</evidence>
<dbReference type="AlphaFoldDB" id="A0A7C3J2A1"/>
<comment type="caution">
    <text evidence="18">The sequence shown here is derived from an EMBL/GenBank/DDBJ whole genome shotgun (WGS) entry which is preliminary data.</text>
</comment>
<evidence type="ECO:0000256" key="5">
    <source>
        <dbReference type="ARBA" id="ARBA00022723"/>
    </source>
</evidence>
<feature type="domain" description="Dihydroxy-acid/6-phosphogluconate dehydratase N-terminal" evidence="16">
    <location>
        <begin position="31"/>
        <end position="348"/>
    </location>
</feature>
<evidence type="ECO:0000256" key="3">
    <source>
        <dbReference type="ARBA" id="ARBA00022605"/>
    </source>
</evidence>
<evidence type="ECO:0000256" key="13">
    <source>
        <dbReference type="ARBA" id="ARBA00029437"/>
    </source>
</evidence>
<dbReference type="InterPro" id="IPR037237">
    <property type="entry name" value="IlvD/EDD_N"/>
</dbReference>
<dbReference type="SUPFAM" id="SSF52016">
    <property type="entry name" value="LeuD/IlvD-like"/>
    <property type="match status" value="1"/>
</dbReference>
<evidence type="ECO:0000256" key="15">
    <source>
        <dbReference type="HAMAP-Rule" id="MF_00012"/>
    </source>
</evidence>
<dbReference type="PANTHER" id="PTHR43661">
    <property type="entry name" value="D-XYLONATE DEHYDRATASE"/>
    <property type="match status" value="1"/>
</dbReference>
<dbReference type="Pfam" id="PF24877">
    <property type="entry name" value="ILV_EDD_C"/>
    <property type="match status" value="1"/>
</dbReference>
<dbReference type="GO" id="GO:0009099">
    <property type="term" value="P:L-valine biosynthetic process"/>
    <property type="evidence" value="ECO:0007669"/>
    <property type="project" value="UniProtKB-UniRule"/>
</dbReference>
<dbReference type="PANTHER" id="PTHR43661:SF3">
    <property type="entry name" value="D-XYLONATE DEHYDRATASE YAGF-RELATED"/>
    <property type="match status" value="1"/>
</dbReference>
<name>A0A7C3J2A1_9CREN</name>
<comment type="cofactor">
    <cofactor evidence="1 15">
        <name>Mg(2+)</name>
        <dbReference type="ChEBI" id="CHEBI:18420"/>
    </cofactor>
</comment>
<feature type="binding site" description="via carbamate group" evidence="15">
    <location>
        <position position="121"/>
    </location>
    <ligand>
        <name>Mg(2+)</name>
        <dbReference type="ChEBI" id="CHEBI:18420"/>
    </ligand>
</feature>